<dbReference type="InterPro" id="IPR011011">
    <property type="entry name" value="Znf_FYVE_PHD"/>
</dbReference>
<accession>A0A2H3DJ89</accession>
<feature type="region of interest" description="Disordered" evidence="5">
    <location>
        <begin position="482"/>
        <end position="501"/>
    </location>
</feature>
<feature type="compositionally biased region" description="Low complexity" evidence="5">
    <location>
        <begin position="64"/>
        <end position="74"/>
    </location>
</feature>
<dbReference type="AlphaFoldDB" id="A0A2H3DJ89"/>
<feature type="region of interest" description="Disordered" evidence="5">
    <location>
        <begin position="23"/>
        <end position="293"/>
    </location>
</feature>
<feature type="compositionally biased region" description="Low complexity" evidence="5">
    <location>
        <begin position="199"/>
        <end position="226"/>
    </location>
</feature>
<evidence type="ECO:0000313" key="7">
    <source>
        <dbReference type="EMBL" id="PBK87516.1"/>
    </source>
</evidence>
<dbReference type="PANTHER" id="PTHR13510">
    <property type="entry name" value="FYVE-FINGER-CONTAINING RAB5 EFFECTOR PROTEIN RABENOSYN-5-RELATED"/>
    <property type="match status" value="1"/>
</dbReference>
<dbReference type="InterPro" id="IPR013083">
    <property type="entry name" value="Znf_RING/FYVE/PHD"/>
</dbReference>
<protein>
    <recommendedName>
        <fullName evidence="6">FYVE-type domain-containing protein</fullName>
    </recommendedName>
</protein>
<organism evidence="7 8">
    <name type="scientific">Armillaria gallica</name>
    <name type="common">Bulbous honey fungus</name>
    <name type="synonym">Armillaria bulbosa</name>
    <dbReference type="NCBI Taxonomy" id="47427"/>
    <lineage>
        <taxon>Eukaryota</taxon>
        <taxon>Fungi</taxon>
        <taxon>Dikarya</taxon>
        <taxon>Basidiomycota</taxon>
        <taxon>Agaricomycotina</taxon>
        <taxon>Agaricomycetes</taxon>
        <taxon>Agaricomycetidae</taxon>
        <taxon>Agaricales</taxon>
        <taxon>Marasmiineae</taxon>
        <taxon>Physalacriaceae</taxon>
        <taxon>Armillaria</taxon>
    </lineage>
</organism>
<feature type="compositionally biased region" description="Low complexity" evidence="5">
    <location>
        <begin position="251"/>
        <end position="268"/>
    </location>
</feature>
<dbReference type="InterPro" id="IPR017455">
    <property type="entry name" value="Znf_FYVE-rel"/>
</dbReference>
<dbReference type="SUPFAM" id="SSF140125">
    <property type="entry name" value="Rabenosyn-5 Rab-binding domain-like"/>
    <property type="match status" value="1"/>
</dbReference>
<keyword evidence="8" id="KW-1185">Reference proteome</keyword>
<proteinExistence type="predicted"/>
<evidence type="ECO:0000259" key="6">
    <source>
        <dbReference type="PROSITE" id="PS50178"/>
    </source>
</evidence>
<evidence type="ECO:0000313" key="8">
    <source>
        <dbReference type="Proteomes" id="UP000217790"/>
    </source>
</evidence>
<dbReference type="GO" id="GO:0008270">
    <property type="term" value="F:zinc ion binding"/>
    <property type="evidence" value="ECO:0007669"/>
    <property type="project" value="UniProtKB-KW"/>
</dbReference>
<dbReference type="FunCoup" id="A0A2H3DJ89">
    <property type="interactions" value="67"/>
</dbReference>
<feature type="compositionally biased region" description="Polar residues" evidence="5">
    <location>
        <begin position="102"/>
        <end position="115"/>
    </location>
</feature>
<dbReference type="SMART" id="SM00064">
    <property type="entry name" value="FYVE"/>
    <property type="match status" value="1"/>
</dbReference>
<dbReference type="Pfam" id="PF11464">
    <property type="entry name" value="Rbsn"/>
    <property type="match status" value="1"/>
</dbReference>
<dbReference type="OrthoDB" id="166134at2759"/>
<dbReference type="InterPro" id="IPR021565">
    <property type="entry name" value="Rbsn_Rab-bd"/>
</dbReference>
<sequence length="718" mass="78345">MQLNYDSWEKDSAAAFALKAQAPATEPIVVLEPTPPVTINGLPSPPDSPNTDEPPEPPKENEAVPLTVEPTTTTLEHHSDHRETPSTAPSSPTASSSGSPSQANKSLPRTNNVRKASTFRHVPRTSRALVTPSLLGPQHSRTGSAAAAVPSSLRHSIPPTDNTYAASRRLSSDSSSRITPSSAPLPPSKDNKPTPDTKLTTITNGTINGSGSTSVSSHVSPSLSPSPQAVTPPTRTISLHPSPSVSPAPRPSSSASIRLAPSRSSTSTPTPPLATPTTRSIAPYRPGFQPRGLYRPRTDEFLALRKISRDGVEESGMEKRIERTKLERRLEKLITLHFPVGGHSVTDRGKHLRPESSRRASSLFDLDLGDLKRMSLSDATGLWKGVLSSGGGQNDIRAAEQRITPWEEDAAVSKCPLCRASFHPLTNRKHHCRLCGKIICSLPVRHPQRPVQCSILFVVDPKSRKIEEVGEGVDYGVKKRRVGSVSGPGSAGKTEEPEDDSEKFLKGVRICQDCRPILVRQQYHQEMNTVPTFSKLYQVLIELEKELEDCLPQFQELIVSLNHDEHPTKEATAARKRLLDIFAQYDAVAKRIRKLPCTPGSSQDRVQMAVTTRANMFLQKHMFPLQSLPKAKPKHKKSSSTVEEAPIIDPDSEAAHALQPLLEQEALLESFVEEANAHRKFEDAKALRISLGEIRAEIERILANAENGAVKGKGKKRS</sequence>
<feature type="domain" description="FYVE-type" evidence="6">
    <location>
        <begin position="409"/>
        <end position="514"/>
    </location>
</feature>
<keyword evidence="3" id="KW-0862">Zinc</keyword>
<name>A0A2H3DJ89_ARMGA</name>
<dbReference type="CDD" id="cd15737">
    <property type="entry name" value="FYVE2_Vac1p_like"/>
    <property type="match status" value="1"/>
</dbReference>
<dbReference type="InterPro" id="IPR036531">
    <property type="entry name" value="Rbsn_Rab-bd_sf"/>
</dbReference>
<evidence type="ECO:0000256" key="3">
    <source>
        <dbReference type="ARBA" id="ARBA00022833"/>
    </source>
</evidence>
<dbReference type="InterPro" id="IPR000306">
    <property type="entry name" value="Znf_FYVE"/>
</dbReference>
<dbReference type="OMA" id="WEADSAV"/>
<evidence type="ECO:0000256" key="5">
    <source>
        <dbReference type="SAM" id="MobiDB-lite"/>
    </source>
</evidence>
<feature type="compositionally biased region" description="Polar residues" evidence="5">
    <location>
        <begin position="227"/>
        <end position="239"/>
    </location>
</feature>
<gene>
    <name evidence="7" type="ORF">ARMGADRAFT_938967</name>
</gene>
<dbReference type="InParanoid" id="A0A2H3DJ89"/>
<dbReference type="Gene3D" id="3.30.40.10">
    <property type="entry name" value="Zinc/RING finger domain, C3HC4 (zinc finger)"/>
    <property type="match status" value="1"/>
</dbReference>
<evidence type="ECO:0000256" key="4">
    <source>
        <dbReference type="PROSITE-ProRule" id="PRU00091"/>
    </source>
</evidence>
<evidence type="ECO:0000256" key="1">
    <source>
        <dbReference type="ARBA" id="ARBA00022723"/>
    </source>
</evidence>
<keyword evidence="1" id="KW-0479">Metal-binding</keyword>
<dbReference type="PROSITE" id="PS50178">
    <property type="entry name" value="ZF_FYVE"/>
    <property type="match status" value="1"/>
</dbReference>
<dbReference type="InterPro" id="IPR052727">
    <property type="entry name" value="Rab4/Rab5_effector"/>
</dbReference>
<dbReference type="Proteomes" id="UP000217790">
    <property type="component" value="Unassembled WGS sequence"/>
</dbReference>
<dbReference type="PANTHER" id="PTHR13510:SF44">
    <property type="entry name" value="RABENOSYN-5"/>
    <property type="match status" value="1"/>
</dbReference>
<feature type="compositionally biased region" description="Basic and acidic residues" evidence="5">
    <location>
        <begin position="75"/>
        <end position="84"/>
    </location>
</feature>
<dbReference type="STRING" id="47427.A0A2H3DJ89"/>
<reference evidence="8" key="1">
    <citation type="journal article" date="2017" name="Nat. Ecol. Evol.">
        <title>Genome expansion and lineage-specific genetic innovations in the forest pathogenic fungi Armillaria.</title>
        <authorList>
            <person name="Sipos G."/>
            <person name="Prasanna A.N."/>
            <person name="Walter M.C."/>
            <person name="O'Connor E."/>
            <person name="Balint B."/>
            <person name="Krizsan K."/>
            <person name="Kiss B."/>
            <person name="Hess J."/>
            <person name="Varga T."/>
            <person name="Slot J."/>
            <person name="Riley R."/>
            <person name="Boka B."/>
            <person name="Rigling D."/>
            <person name="Barry K."/>
            <person name="Lee J."/>
            <person name="Mihaltcheva S."/>
            <person name="LaButti K."/>
            <person name="Lipzen A."/>
            <person name="Waldron R."/>
            <person name="Moloney N.M."/>
            <person name="Sperisen C."/>
            <person name="Kredics L."/>
            <person name="Vagvoelgyi C."/>
            <person name="Patrignani A."/>
            <person name="Fitzpatrick D."/>
            <person name="Nagy I."/>
            <person name="Doyle S."/>
            <person name="Anderson J.B."/>
            <person name="Grigoriev I.V."/>
            <person name="Gueldener U."/>
            <person name="Muensterkoetter M."/>
            <person name="Nagy L.G."/>
        </authorList>
    </citation>
    <scope>NUCLEOTIDE SEQUENCE [LARGE SCALE GENOMIC DNA]</scope>
    <source>
        <strain evidence="8">Ar21-2</strain>
    </source>
</reference>
<keyword evidence="2 4" id="KW-0863">Zinc-finger</keyword>
<dbReference type="EMBL" id="KZ293678">
    <property type="protein sequence ID" value="PBK87516.1"/>
    <property type="molecule type" value="Genomic_DNA"/>
</dbReference>
<dbReference type="Pfam" id="PF01363">
    <property type="entry name" value="FYVE"/>
    <property type="match status" value="1"/>
</dbReference>
<feature type="compositionally biased region" description="Low complexity" evidence="5">
    <location>
        <begin position="85"/>
        <end position="101"/>
    </location>
</feature>
<dbReference type="SUPFAM" id="SSF57903">
    <property type="entry name" value="FYVE/PHD zinc finger"/>
    <property type="match status" value="1"/>
</dbReference>
<feature type="compositionally biased region" description="Low complexity" evidence="5">
    <location>
        <begin position="165"/>
        <end position="182"/>
    </location>
</feature>
<evidence type="ECO:0000256" key="2">
    <source>
        <dbReference type="ARBA" id="ARBA00022771"/>
    </source>
</evidence>